<dbReference type="OrthoDB" id="681229at2759"/>
<protein>
    <recommendedName>
        <fullName evidence="2">Ty3 transposon capsid-like protein domain-containing protein</fullName>
    </recommendedName>
</protein>
<sequence>MSDNRTQEAPPATVNLPQLMNPGPPPRGIISPLEDYDGTTNVNQWIDGFEIFVAFHQELDEPYRILSAIQHLKGAAYHWYRNVRQSQKDNPVIPWSSLEEFLTALRSEYGQVSDTLTAETDLRFLRQTGTIADYDSRFLAVINRVGFMTDDEKSRWYLQGLMPMTLNKVYEGNPSSFDEARRLAGIFNAQLRERQRTQHRSRPNQSFQHQPYR</sequence>
<feature type="compositionally biased region" description="Polar residues" evidence="1">
    <location>
        <begin position="203"/>
        <end position="213"/>
    </location>
</feature>
<dbReference type="EMBL" id="JANBPU010000704">
    <property type="protein sequence ID" value="KAJ1909700.1"/>
    <property type="molecule type" value="Genomic_DNA"/>
</dbReference>
<dbReference type="InterPro" id="IPR045358">
    <property type="entry name" value="Ty3_capsid"/>
</dbReference>
<feature type="region of interest" description="Disordered" evidence="1">
    <location>
        <begin position="1"/>
        <end position="29"/>
    </location>
</feature>
<reference evidence="3" key="1">
    <citation type="submission" date="2022-07" db="EMBL/GenBank/DDBJ databases">
        <title>Phylogenomic reconstructions and comparative analyses of Kickxellomycotina fungi.</title>
        <authorList>
            <person name="Reynolds N.K."/>
            <person name="Stajich J.E."/>
            <person name="Barry K."/>
            <person name="Grigoriev I.V."/>
            <person name="Crous P."/>
            <person name="Smith M.E."/>
        </authorList>
    </citation>
    <scope>NUCLEOTIDE SEQUENCE</scope>
    <source>
        <strain evidence="3">NBRC 100468</strain>
    </source>
</reference>
<dbReference type="Proteomes" id="UP001150538">
    <property type="component" value="Unassembled WGS sequence"/>
</dbReference>
<accession>A0A9W7ZP42</accession>
<evidence type="ECO:0000256" key="1">
    <source>
        <dbReference type="SAM" id="MobiDB-lite"/>
    </source>
</evidence>
<gene>
    <name evidence="3" type="ORF">H4219_006361</name>
</gene>
<feature type="domain" description="Ty3 transposon capsid-like protein" evidence="2">
    <location>
        <begin position="31"/>
        <end position="185"/>
    </location>
</feature>
<evidence type="ECO:0000313" key="4">
    <source>
        <dbReference type="Proteomes" id="UP001150538"/>
    </source>
</evidence>
<comment type="caution">
    <text evidence="3">The sequence shown here is derived from an EMBL/GenBank/DDBJ whole genome shotgun (WGS) entry which is preliminary data.</text>
</comment>
<evidence type="ECO:0000259" key="2">
    <source>
        <dbReference type="Pfam" id="PF19259"/>
    </source>
</evidence>
<evidence type="ECO:0000313" key="3">
    <source>
        <dbReference type="EMBL" id="KAJ1909700.1"/>
    </source>
</evidence>
<organism evidence="3 4">
    <name type="scientific">Mycoemilia scoparia</name>
    <dbReference type="NCBI Taxonomy" id="417184"/>
    <lineage>
        <taxon>Eukaryota</taxon>
        <taxon>Fungi</taxon>
        <taxon>Fungi incertae sedis</taxon>
        <taxon>Zoopagomycota</taxon>
        <taxon>Kickxellomycotina</taxon>
        <taxon>Kickxellomycetes</taxon>
        <taxon>Kickxellales</taxon>
        <taxon>Kickxellaceae</taxon>
        <taxon>Mycoemilia</taxon>
    </lineage>
</organism>
<proteinExistence type="predicted"/>
<keyword evidence="4" id="KW-1185">Reference proteome</keyword>
<feature type="region of interest" description="Disordered" evidence="1">
    <location>
        <begin position="193"/>
        <end position="213"/>
    </location>
</feature>
<name>A0A9W7ZP42_9FUNG</name>
<dbReference type="Pfam" id="PF19259">
    <property type="entry name" value="Ty3_capsid"/>
    <property type="match status" value="1"/>
</dbReference>
<dbReference type="AlphaFoldDB" id="A0A9W7ZP42"/>